<name>A0ABU4BWZ3_RHOGO</name>
<reference evidence="1 2" key="1">
    <citation type="submission" date="2023-10" db="EMBL/GenBank/DDBJ databases">
        <title>Development of a sustainable strategy for remediation of hydrocarbon-contaminated territories based on the waste exchange concept.</title>
        <authorList>
            <person name="Krivoruchko A."/>
        </authorList>
    </citation>
    <scope>NUCLEOTIDE SEQUENCE [LARGE SCALE GENOMIC DNA]</scope>
    <source>
        <strain evidence="1 2">IEGM 1203</strain>
    </source>
</reference>
<evidence type="ECO:0000313" key="2">
    <source>
        <dbReference type="Proteomes" id="UP001185927"/>
    </source>
</evidence>
<dbReference type="RefSeq" id="WP_317542959.1">
    <property type="nucleotide sequence ID" value="NZ_JAWLKB010000008.1"/>
</dbReference>
<protein>
    <submittedName>
        <fullName evidence="1">Uncharacterized protein</fullName>
    </submittedName>
</protein>
<evidence type="ECO:0000313" key="1">
    <source>
        <dbReference type="EMBL" id="MDV6268714.1"/>
    </source>
</evidence>
<dbReference type="EMBL" id="JAWLKB010000008">
    <property type="protein sequence ID" value="MDV6268714.1"/>
    <property type="molecule type" value="Genomic_DNA"/>
</dbReference>
<sequence>MTPHVESILEGPRGRRLCLELARELEPDIASAIFRLAHGVEKTSEGILVPAPWVDDAEPFPASMLEHLSADLASLDLSGLDTTQTVTALGRSVNSAMYWQEPDGADVLAGHPIIRSALADIAERIATSPIMEWFTESRRTEQWAIDWRSANAWPPLPKHPRQTLRQWAIEERAEEERAARERPRDPNASWGGTWWSIPLGLVKTVGRLPAGLGLEEDGYGWKQATSIPVRGSGRTFEVRSAEDWILLCREFPLEVTASRRHVWFQATGRDGRWVIPDWERVANEWDAVHLTLLGYLSSATRVLHVDTETASVIGGWDPDTTIWLTDVAREWDGPRQDWHLDGGSDTWILTL</sequence>
<dbReference type="Proteomes" id="UP001185927">
    <property type="component" value="Unassembled WGS sequence"/>
</dbReference>
<organism evidence="1 2">
    <name type="scientific">Rhodococcus globerulus</name>
    <dbReference type="NCBI Taxonomy" id="33008"/>
    <lineage>
        <taxon>Bacteria</taxon>
        <taxon>Bacillati</taxon>
        <taxon>Actinomycetota</taxon>
        <taxon>Actinomycetes</taxon>
        <taxon>Mycobacteriales</taxon>
        <taxon>Nocardiaceae</taxon>
        <taxon>Rhodococcus</taxon>
    </lineage>
</organism>
<accession>A0ABU4BWZ3</accession>
<gene>
    <name evidence="1" type="ORF">R3Q16_19050</name>
</gene>
<comment type="caution">
    <text evidence="1">The sequence shown here is derived from an EMBL/GenBank/DDBJ whole genome shotgun (WGS) entry which is preliminary data.</text>
</comment>
<proteinExistence type="predicted"/>
<keyword evidence="2" id="KW-1185">Reference proteome</keyword>